<dbReference type="InterPro" id="IPR016181">
    <property type="entry name" value="Acyl_CoA_acyltransferase"/>
</dbReference>
<dbReference type="STRING" id="47866.GA0074694_2681"/>
<accession>A0A1C6RQX3</accession>
<evidence type="ECO:0000313" key="2">
    <source>
        <dbReference type="EMBL" id="SCL19428.1"/>
    </source>
</evidence>
<feature type="domain" description="N-acetyltransferase" evidence="1">
    <location>
        <begin position="5"/>
        <end position="174"/>
    </location>
</feature>
<dbReference type="SUPFAM" id="SSF55729">
    <property type="entry name" value="Acyl-CoA N-acyltransferases (Nat)"/>
    <property type="match status" value="1"/>
</dbReference>
<dbReference type="AlphaFoldDB" id="A0A1C6RQX3"/>
<dbReference type="GO" id="GO:0016747">
    <property type="term" value="F:acyltransferase activity, transferring groups other than amino-acyl groups"/>
    <property type="evidence" value="ECO:0007669"/>
    <property type="project" value="InterPro"/>
</dbReference>
<proteinExistence type="predicted"/>
<dbReference type="Gene3D" id="3.40.630.30">
    <property type="match status" value="1"/>
</dbReference>
<evidence type="ECO:0000313" key="3">
    <source>
        <dbReference type="Proteomes" id="UP000198906"/>
    </source>
</evidence>
<dbReference type="RefSeq" id="WP_091457678.1">
    <property type="nucleotide sequence ID" value="NZ_FMHU01000001.1"/>
</dbReference>
<keyword evidence="2" id="KW-0808">Transferase</keyword>
<reference evidence="3" key="1">
    <citation type="submission" date="2016-06" db="EMBL/GenBank/DDBJ databases">
        <authorList>
            <person name="Varghese N."/>
        </authorList>
    </citation>
    <scope>NUCLEOTIDE SEQUENCE [LARGE SCALE GENOMIC DNA]</scope>
    <source>
        <strain evidence="3">DSM 46123</strain>
    </source>
</reference>
<gene>
    <name evidence="2" type="ORF">GA0074694_2681</name>
</gene>
<dbReference type="EMBL" id="FMHU01000001">
    <property type="protein sequence ID" value="SCL19428.1"/>
    <property type="molecule type" value="Genomic_DNA"/>
</dbReference>
<protein>
    <submittedName>
        <fullName evidence="2">Protein N-acetyltransferase, RimJ/RimL family</fullName>
    </submittedName>
</protein>
<name>A0A1C6RQX3_9ACTN</name>
<evidence type="ECO:0000259" key="1">
    <source>
        <dbReference type="PROSITE" id="PS51186"/>
    </source>
</evidence>
<keyword evidence="3" id="KW-1185">Reference proteome</keyword>
<dbReference type="Pfam" id="PF00583">
    <property type="entry name" value="Acetyltransf_1"/>
    <property type="match status" value="1"/>
</dbReference>
<dbReference type="PROSITE" id="PS51186">
    <property type="entry name" value="GNAT"/>
    <property type="match status" value="1"/>
</dbReference>
<dbReference type="InterPro" id="IPR000182">
    <property type="entry name" value="GNAT_dom"/>
</dbReference>
<sequence>MNDPVVTRYAMLADLAQIVDLHTRARLAYYQAGGLAADAVQTPTVREDQRTGWTEAIESPHKRVLCATVGHEIVGVAAMGPPLESAPDTSRAGQLYQIHVVPGRWGNGIGGVLHGTFLDYLADAGLSLGLIEVWERNTRALAFYQRYGWRPDGGSRPGPDHSRYLFLRLALTGDHRTVQ</sequence>
<organism evidence="2 3">
    <name type="scientific">Micromonospora inyonensis</name>
    <dbReference type="NCBI Taxonomy" id="47866"/>
    <lineage>
        <taxon>Bacteria</taxon>
        <taxon>Bacillati</taxon>
        <taxon>Actinomycetota</taxon>
        <taxon>Actinomycetes</taxon>
        <taxon>Micromonosporales</taxon>
        <taxon>Micromonosporaceae</taxon>
        <taxon>Micromonospora</taxon>
    </lineage>
</organism>
<dbReference type="Proteomes" id="UP000198906">
    <property type="component" value="Unassembled WGS sequence"/>
</dbReference>